<sequence>MIDSATKRELKGLLQSLIGLGLVIGLIYAVYHYNAGDASKKNLRAAMKECPAIVDDIQQADEVISKRQLRSWLATCKAHMLLQQQKNAVAAVPARS</sequence>
<keyword evidence="1" id="KW-0472">Membrane</keyword>
<evidence type="ECO:0000313" key="3">
    <source>
        <dbReference type="Proteomes" id="UP000192132"/>
    </source>
</evidence>
<gene>
    <name evidence="2" type="ORF">BKE30_14530</name>
</gene>
<evidence type="ECO:0000313" key="2">
    <source>
        <dbReference type="EMBL" id="ONG37346.1"/>
    </source>
</evidence>
<reference evidence="2 3" key="1">
    <citation type="submission" date="2016-10" db="EMBL/GenBank/DDBJ databases">
        <title>Draft Genome sequence of Alkanindiges sp. strain H1.</title>
        <authorList>
            <person name="Subhash Y."/>
            <person name="Lee S."/>
        </authorList>
    </citation>
    <scope>NUCLEOTIDE SEQUENCE [LARGE SCALE GENOMIC DNA]</scope>
    <source>
        <strain evidence="2 3">H1</strain>
    </source>
</reference>
<keyword evidence="3" id="KW-1185">Reference proteome</keyword>
<comment type="caution">
    <text evidence="2">The sequence shown here is derived from an EMBL/GenBank/DDBJ whole genome shotgun (WGS) entry which is preliminary data.</text>
</comment>
<accession>A0A1S8CRP4</accession>
<dbReference type="RefSeq" id="WP_143253798.1">
    <property type="nucleotide sequence ID" value="NZ_MLCN01000055.1"/>
</dbReference>
<feature type="transmembrane region" description="Helical" evidence="1">
    <location>
        <begin position="12"/>
        <end position="31"/>
    </location>
</feature>
<name>A0A1S8CRP4_9GAMM</name>
<keyword evidence="1" id="KW-0812">Transmembrane</keyword>
<protein>
    <submittedName>
        <fullName evidence="2">Uncharacterized protein</fullName>
    </submittedName>
</protein>
<keyword evidence="1" id="KW-1133">Transmembrane helix</keyword>
<dbReference type="Proteomes" id="UP000192132">
    <property type="component" value="Unassembled WGS sequence"/>
</dbReference>
<organism evidence="2 3">
    <name type="scientific">Alkanindiges hydrocarboniclasticus</name>
    <dbReference type="NCBI Taxonomy" id="1907941"/>
    <lineage>
        <taxon>Bacteria</taxon>
        <taxon>Pseudomonadati</taxon>
        <taxon>Pseudomonadota</taxon>
        <taxon>Gammaproteobacteria</taxon>
        <taxon>Moraxellales</taxon>
        <taxon>Moraxellaceae</taxon>
        <taxon>Alkanindiges</taxon>
    </lineage>
</organism>
<proteinExistence type="predicted"/>
<evidence type="ECO:0000256" key="1">
    <source>
        <dbReference type="SAM" id="Phobius"/>
    </source>
</evidence>
<dbReference type="STRING" id="1907941.BKE30_14530"/>
<dbReference type="EMBL" id="MLCN01000055">
    <property type="protein sequence ID" value="ONG37346.1"/>
    <property type="molecule type" value="Genomic_DNA"/>
</dbReference>
<dbReference type="AlphaFoldDB" id="A0A1S8CRP4"/>